<protein>
    <recommendedName>
        <fullName evidence="3">Knottin scorpion toxin-like domain-containing protein</fullName>
    </recommendedName>
</protein>
<feature type="non-terminal residue" evidence="1">
    <location>
        <position position="1"/>
    </location>
</feature>
<dbReference type="Proteomes" id="UP000095767">
    <property type="component" value="Unassembled WGS sequence"/>
</dbReference>
<dbReference type="InterPro" id="IPR036574">
    <property type="entry name" value="Scorpion_toxin-like_sf"/>
</dbReference>
<dbReference type="EMBL" id="LWDX02047690">
    <property type="protein sequence ID" value="OEL21506.1"/>
    <property type="molecule type" value="Genomic_DNA"/>
</dbReference>
<evidence type="ECO:0000313" key="2">
    <source>
        <dbReference type="Proteomes" id="UP000095767"/>
    </source>
</evidence>
<accession>A0A1E5V8L7</accession>
<organism evidence="1 2">
    <name type="scientific">Dichanthelium oligosanthes</name>
    <dbReference type="NCBI Taxonomy" id="888268"/>
    <lineage>
        <taxon>Eukaryota</taxon>
        <taxon>Viridiplantae</taxon>
        <taxon>Streptophyta</taxon>
        <taxon>Embryophyta</taxon>
        <taxon>Tracheophyta</taxon>
        <taxon>Spermatophyta</taxon>
        <taxon>Magnoliopsida</taxon>
        <taxon>Liliopsida</taxon>
        <taxon>Poales</taxon>
        <taxon>Poaceae</taxon>
        <taxon>PACMAD clade</taxon>
        <taxon>Panicoideae</taxon>
        <taxon>Panicodae</taxon>
        <taxon>Paniceae</taxon>
        <taxon>Dichantheliinae</taxon>
        <taxon>Dichanthelium</taxon>
    </lineage>
</organism>
<dbReference type="AlphaFoldDB" id="A0A1E5V8L7"/>
<evidence type="ECO:0008006" key="3">
    <source>
        <dbReference type="Google" id="ProtNLM"/>
    </source>
</evidence>
<dbReference type="Gene3D" id="3.30.30.10">
    <property type="entry name" value="Knottin, scorpion toxin-like"/>
    <property type="match status" value="1"/>
</dbReference>
<name>A0A1E5V8L7_9POAL</name>
<gene>
    <name evidence="1" type="ORF">BAE44_0017475</name>
</gene>
<evidence type="ECO:0000313" key="1">
    <source>
        <dbReference type="EMBL" id="OEL21506.1"/>
    </source>
</evidence>
<dbReference type="OrthoDB" id="691674at2759"/>
<keyword evidence="2" id="KW-1185">Reference proteome</keyword>
<dbReference type="SUPFAM" id="SSF57095">
    <property type="entry name" value="Scorpion toxin-like"/>
    <property type="match status" value="1"/>
</dbReference>
<proteinExistence type="predicted"/>
<sequence length="67" mass="7547">LDYACEDHLSANYKGACWSWINDDDCKRVCIYESSDNISGFRAYFQCWCQNTSTSDIVAAASAPIRP</sequence>
<comment type="caution">
    <text evidence="1">The sequence shown here is derived from an EMBL/GenBank/DDBJ whole genome shotgun (WGS) entry which is preliminary data.</text>
</comment>
<reference evidence="1 2" key="1">
    <citation type="submission" date="2016-09" db="EMBL/GenBank/DDBJ databases">
        <title>The draft genome of Dichanthelium oligosanthes: A C3 panicoid grass species.</title>
        <authorList>
            <person name="Studer A.J."/>
            <person name="Schnable J.C."/>
            <person name="Brutnell T.P."/>
        </authorList>
    </citation>
    <scope>NUCLEOTIDE SEQUENCE [LARGE SCALE GENOMIC DNA]</scope>
    <source>
        <strain evidence="2">cv. Kellogg 1175</strain>
        <tissue evidence="1">Leaf</tissue>
    </source>
</reference>